<evidence type="ECO:0000313" key="2">
    <source>
        <dbReference type="WBParaSite" id="nRc.2.0.1.t32690-RA"/>
    </source>
</evidence>
<sequence length="108" mass="12519">MFSSNLYQNSKAQKRFIAKTMPLRKPGETFSGQSLTIYKVCYDDIGILFKENLLAFGLRVVNIIFIDRREAPKRRCAVPNGMMDKYFPLNFDDIVNSCHKIQFRPSTC</sequence>
<evidence type="ECO:0000313" key="1">
    <source>
        <dbReference type="Proteomes" id="UP000887565"/>
    </source>
</evidence>
<accession>A0A915K4B5</accession>
<dbReference type="AlphaFoldDB" id="A0A915K4B5"/>
<proteinExistence type="predicted"/>
<name>A0A915K4B5_ROMCU</name>
<reference evidence="2" key="1">
    <citation type="submission" date="2022-11" db="UniProtKB">
        <authorList>
            <consortium name="WormBaseParasite"/>
        </authorList>
    </citation>
    <scope>IDENTIFICATION</scope>
</reference>
<dbReference type="WBParaSite" id="nRc.2.0.1.t32690-RA">
    <property type="protein sequence ID" value="nRc.2.0.1.t32690-RA"/>
    <property type="gene ID" value="nRc.2.0.1.g32690"/>
</dbReference>
<protein>
    <submittedName>
        <fullName evidence="2">Uncharacterized protein</fullName>
    </submittedName>
</protein>
<organism evidence="1 2">
    <name type="scientific">Romanomermis culicivorax</name>
    <name type="common">Nematode worm</name>
    <dbReference type="NCBI Taxonomy" id="13658"/>
    <lineage>
        <taxon>Eukaryota</taxon>
        <taxon>Metazoa</taxon>
        <taxon>Ecdysozoa</taxon>
        <taxon>Nematoda</taxon>
        <taxon>Enoplea</taxon>
        <taxon>Dorylaimia</taxon>
        <taxon>Mermithida</taxon>
        <taxon>Mermithoidea</taxon>
        <taxon>Mermithidae</taxon>
        <taxon>Romanomermis</taxon>
    </lineage>
</organism>
<keyword evidence="1" id="KW-1185">Reference proteome</keyword>
<dbReference type="Proteomes" id="UP000887565">
    <property type="component" value="Unplaced"/>
</dbReference>